<protein>
    <recommendedName>
        <fullName evidence="5">LTXXQ motif family protein</fullName>
    </recommendedName>
</protein>
<name>A0A7D4SI81_9GAMM</name>
<reference evidence="3 4" key="1">
    <citation type="submission" date="2020-05" db="EMBL/GenBank/DDBJ databases">
        <title>Thiomicrorhabdus sediminis sp.nov. and Thiomicrorhabdus xiamenensis sp.nov., novel sulfur-oxidizing bacteria isolated from coastal sediment.</title>
        <authorList>
            <person name="Liu X."/>
        </authorList>
    </citation>
    <scope>NUCLEOTIDE SEQUENCE [LARGE SCALE GENOMIC DNA]</scope>
    <source>
        <strain evidence="3 4">G2</strain>
    </source>
</reference>
<gene>
    <name evidence="3" type="ORF">HQN79_06950</name>
</gene>
<accession>A0A7D4SI81</accession>
<sequence length="195" mass="22226">MRLFSGKLLFALFLASASMTSQAQPPMAQQGQMQISEEQKNLMVQMRQAQMALQQSQQKLQVMQSEVIDGSVELQKQRDALRAKVTQKMNVYGYDSDAELKALGDIIQKYQTSGEKPSQEVIMDFQKRQRVFQQKQMQVLQDKEVQSMAQKFEDSVMQAVEQKNPDSAGLIKTIQQQSDQVRQLQQQFQAAMAGK</sequence>
<dbReference type="EMBL" id="CP054020">
    <property type="protein sequence ID" value="QKI89320.1"/>
    <property type="molecule type" value="Genomic_DNA"/>
</dbReference>
<evidence type="ECO:0000313" key="4">
    <source>
        <dbReference type="Proteomes" id="UP000504724"/>
    </source>
</evidence>
<dbReference type="RefSeq" id="WP_173285218.1">
    <property type="nucleotide sequence ID" value="NZ_CP054020.1"/>
</dbReference>
<evidence type="ECO:0000313" key="3">
    <source>
        <dbReference type="EMBL" id="QKI89320.1"/>
    </source>
</evidence>
<dbReference type="KEGG" id="txa:HQN79_06950"/>
<keyword evidence="2" id="KW-0732">Signal</keyword>
<evidence type="ECO:0000256" key="1">
    <source>
        <dbReference type="SAM" id="Coils"/>
    </source>
</evidence>
<evidence type="ECO:0000256" key="2">
    <source>
        <dbReference type="SAM" id="SignalP"/>
    </source>
</evidence>
<organism evidence="3 4">
    <name type="scientific">Thiomicrorhabdus xiamenensis</name>
    <dbReference type="NCBI Taxonomy" id="2739063"/>
    <lineage>
        <taxon>Bacteria</taxon>
        <taxon>Pseudomonadati</taxon>
        <taxon>Pseudomonadota</taxon>
        <taxon>Gammaproteobacteria</taxon>
        <taxon>Thiotrichales</taxon>
        <taxon>Piscirickettsiaceae</taxon>
        <taxon>Thiomicrorhabdus</taxon>
    </lineage>
</organism>
<feature type="signal peptide" evidence="2">
    <location>
        <begin position="1"/>
        <end position="23"/>
    </location>
</feature>
<feature type="chain" id="PRO_5028991614" description="LTXXQ motif family protein" evidence="2">
    <location>
        <begin position="24"/>
        <end position="195"/>
    </location>
</feature>
<dbReference type="AlphaFoldDB" id="A0A7D4SI81"/>
<keyword evidence="4" id="KW-1185">Reference proteome</keyword>
<evidence type="ECO:0008006" key="5">
    <source>
        <dbReference type="Google" id="ProtNLM"/>
    </source>
</evidence>
<feature type="coiled-coil region" evidence="1">
    <location>
        <begin position="39"/>
        <end position="66"/>
    </location>
</feature>
<proteinExistence type="predicted"/>
<keyword evidence="1" id="KW-0175">Coiled coil</keyword>
<dbReference type="Proteomes" id="UP000504724">
    <property type="component" value="Chromosome"/>
</dbReference>